<evidence type="ECO:0000256" key="1">
    <source>
        <dbReference type="SAM" id="MobiDB-lite"/>
    </source>
</evidence>
<reference evidence="3" key="1">
    <citation type="submission" date="2014-12" db="EMBL/GenBank/DDBJ databases">
        <title>Insight into the proteome of Arion vulgaris.</title>
        <authorList>
            <person name="Aradska J."/>
            <person name="Bulat T."/>
            <person name="Smidak R."/>
            <person name="Sarate P."/>
            <person name="Gangsoo J."/>
            <person name="Sialana F."/>
            <person name="Bilban M."/>
            <person name="Lubec G."/>
        </authorList>
    </citation>
    <scope>NUCLEOTIDE SEQUENCE</scope>
    <source>
        <tissue evidence="3">Skin</tissue>
    </source>
</reference>
<name>A0A0B7BD19_9EUPU</name>
<feature type="region of interest" description="Disordered" evidence="1">
    <location>
        <begin position="139"/>
        <end position="195"/>
    </location>
</feature>
<evidence type="ECO:0000256" key="2">
    <source>
        <dbReference type="SAM" id="Phobius"/>
    </source>
</evidence>
<gene>
    <name evidence="3" type="primary">ORF175464</name>
</gene>
<keyword evidence="2" id="KW-0472">Membrane</keyword>
<feature type="transmembrane region" description="Helical" evidence="2">
    <location>
        <begin position="62"/>
        <end position="79"/>
    </location>
</feature>
<feature type="transmembrane region" description="Helical" evidence="2">
    <location>
        <begin position="34"/>
        <end position="56"/>
    </location>
</feature>
<accession>A0A0B7BD19</accession>
<keyword evidence="2" id="KW-1133">Transmembrane helix</keyword>
<dbReference type="AlphaFoldDB" id="A0A0B7BD19"/>
<sequence length="195" mass="22954">MTSSQMFTMLHIFHCLYYDLSPLVSVIQPDVSTIYCDFFVLFSITMLFSCVLIYVLSHNCSQYYQCVWVFLIIVNLFTVKKSDRKCVFIFGQNLTAYEIDFFCQQEEDQDERKHQEVDTLQPERVQHQGKRQRMLEVHCSQQEEDGDTRGKETSRGGQVTAWQSAISRQESEDVGGRLQSTRGRRRHKLERSVKR</sequence>
<feature type="compositionally biased region" description="Polar residues" evidence="1">
    <location>
        <begin position="155"/>
        <end position="168"/>
    </location>
</feature>
<proteinExistence type="predicted"/>
<protein>
    <submittedName>
        <fullName evidence="3">Uncharacterized protein</fullName>
    </submittedName>
</protein>
<organism evidence="3">
    <name type="scientific">Arion vulgaris</name>
    <dbReference type="NCBI Taxonomy" id="1028688"/>
    <lineage>
        <taxon>Eukaryota</taxon>
        <taxon>Metazoa</taxon>
        <taxon>Spiralia</taxon>
        <taxon>Lophotrochozoa</taxon>
        <taxon>Mollusca</taxon>
        <taxon>Gastropoda</taxon>
        <taxon>Heterobranchia</taxon>
        <taxon>Euthyneura</taxon>
        <taxon>Panpulmonata</taxon>
        <taxon>Eupulmonata</taxon>
        <taxon>Stylommatophora</taxon>
        <taxon>Helicina</taxon>
        <taxon>Arionoidea</taxon>
        <taxon>Arionidae</taxon>
        <taxon>Arion</taxon>
    </lineage>
</organism>
<evidence type="ECO:0000313" key="3">
    <source>
        <dbReference type="EMBL" id="CEK90206.1"/>
    </source>
</evidence>
<keyword evidence="2" id="KW-0812">Transmembrane</keyword>
<dbReference type="EMBL" id="HACG01043341">
    <property type="protein sequence ID" value="CEK90206.1"/>
    <property type="molecule type" value="Transcribed_RNA"/>
</dbReference>
<feature type="transmembrane region" description="Helical" evidence="2">
    <location>
        <begin position="6"/>
        <end position="27"/>
    </location>
</feature>